<reference evidence="2" key="1">
    <citation type="submission" date="2020-05" db="EMBL/GenBank/DDBJ databases">
        <title>Mycena genomes resolve the evolution of fungal bioluminescence.</title>
        <authorList>
            <person name="Tsai I.J."/>
        </authorList>
    </citation>
    <scope>NUCLEOTIDE SEQUENCE</scope>
    <source>
        <strain evidence="2">171206Taipei</strain>
    </source>
</reference>
<name>A0A8H6VVR6_9AGAR</name>
<dbReference type="Proteomes" id="UP000636479">
    <property type="component" value="Unassembled WGS sequence"/>
</dbReference>
<evidence type="ECO:0000256" key="1">
    <source>
        <dbReference type="SAM" id="MobiDB-lite"/>
    </source>
</evidence>
<protein>
    <submittedName>
        <fullName evidence="2">Uncharacterized protein</fullName>
    </submittedName>
</protein>
<gene>
    <name evidence="2" type="ORF">MIND_01150200</name>
</gene>
<dbReference type="RefSeq" id="XP_037215864.1">
    <property type="nucleotide sequence ID" value="XM_037368032.1"/>
</dbReference>
<dbReference type="EMBL" id="JACAZF010000010">
    <property type="protein sequence ID" value="KAF7293701.1"/>
    <property type="molecule type" value="Genomic_DNA"/>
</dbReference>
<dbReference type="GeneID" id="59350548"/>
<comment type="caution">
    <text evidence="2">The sequence shown here is derived from an EMBL/GenBank/DDBJ whole genome shotgun (WGS) entry which is preliminary data.</text>
</comment>
<evidence type="ECO:0000313" key="2">
    <source>
        <dbReference type="EMBL" id="KAF7293701.1"/>
    </source>
</evidence>
<organism evidence="2 3">
    <name type="scientific">Mycena indigotica</name>
    <dbReference type="NCBI Taxonomy" id="2126181"/>
    <lineage>
        <taxon>Eukaryota</taxon>
        <taxon>Fungi</taxon>
        <taxon>Dikarya</taxon>
        <taxon>Basidiomycota</taxon>
        <taxon>Agaricomycotina</taxon>
        <taxon>Agaricomycetes</taxon>
        <taxon>Agaricomycetidae</taxon>
        <taxon>Agaricales</taxon>
        <taxon>Marasmiineae</taxon>
        <taxon>Mycenaceae</taxon>
        <taxon>Mycena</taxon>
    </lineage>
</organism>
<feature type="region of interest" description="Disordered" evidence="1">
    <location>
        <begin position="1"/>
        <end position="33"/>
    </location>
</feature>
<dbReference type="AlphaFoldDB" id="A0A8H6VVR6"/>
<evidence type="ECO:0000313" key="3">
    <source>
        <dbReference type="Proteomes" id="UP000636479"/>
    </source>
</evidence>
<sequence>MDRVEASGHGTNTWGARESRYRPHGYAPGTIRGSHALQVYPGGVRDELTRGPLSEAPPGRTGGGKGFGTASHPSCSGSAARRQAPRLAMESHGPVECITMTTGNRKVLDPALWRRMGMATGYEYIRNAKKNQ</sequence>
<accession>A0A8H6VVR6</accession>
<proteinExistence type="predicted"/>
<feature type="region of interest" description="Disordered" evidence="1">
    <location>
        <begin position="45"/>
        <end position="88"/>
    </location>
</feature>
<keyword evidence="3" id="KW-1185">Reference proteome</keyword>